<sequence length="945" mass="104133">MARPPDRLDRMREAQKFSRMREAQEQAAAEKRRLLERMKETQTAAEEQRQAREEARNVQRSRFTTINIAEALAAATRLRFIDLEADTARVAVALNRPTLTLLDMFLKVLVGRTSVAVLQWPRGIRDISVLHPLAELAALTSATVRETDGYSWCDPVPDFRTLYFPWRGGGTGTTQRRILIDRTELLKRNQFHLTRKHVGQQELSAQLEKLHVTIAHLCNLKQRDTTKPHLAHPTLGELYPTFGALGGDDAPRPFGSIVYELFGRVAHGAALSKQLDHRPFLSVPANAPFAFFGMCPRSNVKGALQLPVLASERRPDVCILDLGTPGLSRLGADWEELLENFLELLTRHHPETPVFAITHDIYVHRRLVFLLKKFGLTKGVTAEPQSSRILVRTTEDCFSPDAEIGAVTDVDIRFHSAGGAGAAALRALSEAARKADPSTAGALRQAMGNVRRAMSLPCGIGTAHSALGDADAGASAFLERRSAGTVLVVVKRQLALTTDGGERQALEDAEKALNTAFDDFQTDTPIGSMLADVAVTLARKSSPSVIAFATEYEQLLGRLRLCSNDEQGRRLKERIDDGFIRLVTLQALDAELTQIESGKSRNAWKRLLVVAPPRDAFAVLLGRRWLPEEIAVLSDREFVDRIAATYASLAAHPDLAGDGRIGSRLAKAAAAAKAEAQARNVAPVDLDLALQAPILVSDSMIDLTSSDDEGDQDVIEFALESGRTMRARPGSLVIRYNRLADINPFERTTARDVRATDMIVVPSQAFIDEARSVLPVRILSQSRVKMYHLAVENAYAGLAGDTRAAKARHVIQRMRKLGARDRGEATVMDWLNAAEHKLLPEDKIRPHAPQHWREFRAFMEIVGIPEPLAAAIWCEGVEQLRIGRRRAGTLMAQAFVSVLVDTHGTSASMPPSVKEGISRLRKQAMEYLDGVLAGQTHALREAERA</sequence>
<gene>
    <name evidence="2" type="ORF">SAMN02745126_00103</name>
</gene>
<dbReference type="OrthoDB" id="8430100at2"/>
<evidence type="ECO:0000313" key="2">
    <source>
        <dbReference type="EMBL" id="SJZ30947.1"/>
    </source>
</evidence>
<accession>A0A1T4JLL0</accession>
<keyword evidence="3" id="KW-1185">Reference proteome</keyword>
<dbReference type="EMBL" id="FUWJ01000001">
    <property type="protein sequence ID" value="SJZ30947.1"/>
    <property type="molecule type" value="Genomic_DNA"/>
</dbReference>
<feature type="region of interest" description="Disordered" evidence="1">
    <location>
        <begin position="1"/>
        <end position="56"/>
    </location>
</feature>
<dbReference type="AlphaFoldDB" id="A0A1T4JLL0"/>
<protein>
    <submittedName>
        <fullName evidence="2">Uncharacterized protein</fullName>
    </submittedName>
</protein>
<evidence type="ECO:0000256" key="1">
    <source>
        <dbReference type="SAM" id="MobiDB-lite"/>
    </source>
</evidence>
<reference evidence="3" key="1">
    <citation type="submission" date="2017-02" db="EMBL/GenBank/DDBJ databases">
        <authorList>
            <person name="Varghese N."/>
            <person name="Submissions S."/>
        </authorList>
    </citation>
    <scope>NUCLEOTIDE SEQUENCE [LARGE SCALE GENOMIC DNA]</scope>
    <source>
        <strain evidence="3">ATCC 27094</strain>
    </source>
</reference>
<organism evidence="2 3">
    <name type="scientific">Enhydrobacter aerosaccus</name>
    <dbReference type="NCBI Taxonomy" id="225324"/>
    <lineage>
        <taxon>Bacteria</taxon>
        <taxon>Pseudomonadati</taxon>
        <taxon>Pseudomonadota</taxon>
        <taxon>Alphaproteobacteria</taxon>
        <taxon>Hyphomicrobiales</taxon>
        <taxon>Enhydrobacter</taxon>
    </lineage>
</organism>
<name>A0A1T4JLL0_9HYPH</name>
<evidence type="ECO:0000313" key="3">
    <source>
        <dbReference type="Proteomes" id="UP000190092"/>
    </source>
</evidence>
<proteinExistence type="predicted"/>
<dbReference type="RefSeq" id="WP_085931880.1">
    <property type="nucleotide sequence ID" value="NZ_FUWJ01000001.1"/>
</dbReference>
<dbReference type="Proteomes" id="UP000190092">
    <property type="component" value="Unassembled WGS sequence"/>
</dbReference>